<sequence>MKTAQKISFLLIFLPLIFSLQVFAQKDFQKRLQTKLIMAKDGDVIEIEEGNFQLTASLSLDDKKNITIKGKGMDKTILSFKGQTEGAEGIKVTNAQNITIEGLTVQDSKGDGIKTQNVNGITFREVKTEWTGKPNKKNGGYGLYPVQCTNVLIDKCVAIGASDAGIYVGQSKDIVVKNSKAYHNVAGIEIENSINADVFENEAYHNTGGLLVFDLPDLIQKKGGNVRVFRNKIHDNNLPNFAPKGNIVAKVPDGTGILILATNNVEVFENDIINNKSVGTGIISYFMTENPIKDEAYYPYPTGIYIHDNVYQRANVRPTGKGRFGQMFRFKLKFGKDVPHIFYDGIVDPKTKNENGEIALESRICIKNNQNQTFANLDAANNFKNISKDITPYNCELKQLKANK</sequence>
<feature type="domain" description="Right handed beta helix" evidence="1">
    <location>
        <begin position="137"/>
        <end position="283"/>
    </location>
</feature>
<gene>
    <name evidence="2" type="ORF">SAMN04488541_101640</name>
</gene>
<dbReference type="InterPro" id="IPR011050">
    <property type="entry name" value="Pectin_lyase_fold/virulence"/>
</dbReference>
<dbReference type="OrthoDB" id="338827at2"/>
<dbReference type="Gene3D" id="2.160.20.10">
    <property type="entry name" value="Single-stranded right-handed beta-helix, Pectin lyase-like"/>
    <property type="match status" value="1"/>
</dbReference>
<evidence type="ECO:0000313" key="3">
    <source>
        <dbReference type="Proteomes" id="UP000199513"/>
    </source>
</evidence>
<dbReference type="NCBIfam" id="TIGR03805">
    <property type="entry name" value="beta_helix_1"/>
    <property type="match status" value="1"/>
</dbReference>
<keyword evidence="3" id="KW-1185">Reference proteome</keyword>
<dbReference type="InterPro" id="IPR006626">
    <property type="entry name" value="PbH1"/>
</dbReference>
<reference evidence="2 3" key="1">
    <citation type="submission" date="2016-10" db="EMBL/GenBank/DDBJ databases">
        <authorList>
            <person name="de Groot N.N."/>
        </authorList>
    </citation>
    <scope>NUCLEOTIDE SEQUENCE [LARGE SCALE GENOMIC DNA]</scope>
    <source>
        <strain>GEY</strain>
        <strain evidence="3">DSM 9560</strain>
    </source>
</reference>
<dbReference type="Proteomes" id="UP000199513">
    <property type="component" value="Unassembled WGS sequence"/>
</dbReference>
<evidence type="ECO:0000313" key="2">
    <source>
        <dbReference type="EMBL" id="SFF11286.1"/>
    </source>
</evidence>
<dbReference type="InterPro" id="IPR012334">
    <property type="entry name" value="Pectin_lyas_fold"/>
</dbReference>
<dbReference type="InterPro" id="IPR039448">
    <property type="entry name" value="Beta_helix"/>
</dbReference>
<dbReference type="STRING" id="1003.SAMN04488541_101640"/>
<dbReference type="Pfam" id="PF13229">
    <property type="entry name" value="Beta_helix"/>
    <property type="match status" value="1"/>
</dbReference>
<dbReference type="EMBL" id="FONY01000016">
    <property type="protein sequence ID" value="SFF11286.1"/>
    <property type="molecule type" value="Genomic_DNA"/>
</dbReference>
<evidence type="ECO:0000259" key="1">
    <source>
        <dbReference type="Pfam" id="PF13229"/>
    </source>
</evidence>
<dbReference type="SUPFAM" id="SSF51126">
    <property type="entry name" value="Pectin lyase-like"/>
    <property type="match status" value="1"/>
</dbReference>
<protein>
    <submittedName>
        <fullName evidence="2">Parallel beta-helix repeat-containing protein</fullName>
    </submittedName>
</protein>
<dbReference type="AlphaFoldDB" id="A0A1I2G3E7"/>
<dbReference type="RefSeq" id="WP_091544831.1">
    <property type="nucleotide sequence ID" value="NZ_FONY01000016.1"/>
</dbReference>
<organism evidence="2 3">
    <name type="scientific">Thermoflexibacter ruber</name>
    <dbReference type="NCBI Taxonomy" id="1003"/>
    <lineage>
        <taxon>Bacteria</taxon>
        <taxon>Pseudomonadati</taxon>
        <taxon>Bacteroidota</taxon>
        <taxon>Cytophagia</taxon>
        <taxon>Cytophagales</taxon>
        <taxon>Thermoflexibacteraceae</taxon>
        <taxon>Thermoflexibacter</taxon>
    </lineage>
</organism>
<dbReference type="InterPro" id="IPR022442">
    <property type="entry name" value="SO_2930-like_dom"/>
</dbReference>
<proteinExistence type="predicted"/>
<accession>A0A1I2G3E7</accession>
<name>A0A1I2G3E7_9BACT</name>
<dbReference type="SMART" id="SM00710">
    <property type="entry name" value="PbH1"/>
    <property type="match status" value="6"/>
</dbReference>